<evidence type="ECO:0000259" key="5">
    <source>
        <dbReference type="SMART" id="SM00853"/>
    </source>
</evidence>
<dbReference type="Pfam" id="PF08676">
    <property type="entry name" value="MutL_C"/>
    <property type="match status" value="1"/>
</dbReference>
<evidence type="ECO:0000313" key="8">
    <source>
        <dbReference type="Proteomes" id="UP000509704"/>
    </source>
</evidence>
<dbReference type="Pfam" id="PF13589">
    <property type="entry name" value="HATPase_c_3"/>
    <property type="match status" value="1"/>
</dbReference>
<dbReference type="PANTHER" id="PTHR10073">
    <property type="entry name" value="DNA MISMATCH REPAIR PROTEIN MLH, PMS, MUTL"/>
    <property type="match status" value="1"/>
</dbReference>
<dbReference type="InterPro" id="IPR042121">
    <property type="entry name" value="MutL_C_regsub"/>
</dbReference>
<evidence type="ECO:0000256" key="3">
    <source>
        <dbReference type="ARBA" id="ARBA00070941"/>
    </source>
</evidence>
<feature type="domain" description="MutL C-terminal dimerisation" evidence="5">
    <location>
        <begin position="695"/>
        <end position="846"/>
    </location>
</feature>
<gene>
    <name evidence="7" type="ORF">HG535_0D00610</name>
</gene>
<dbReference type="InterPro" id="IPR042120">
    <property type="entry name" value="MutL_C_dimsub"/>
</dbReference>
<feature type="region of interest" description="Disordered" evidence="4">
    <location>
        <begin position="441"/>
        <end position="467"/>
    </location>
</feature>
<dbReference type="AlphaFoldDB" id="A0A7H9B1U3"/>
<evidence type="ECO:0000256" key="4">
    <source>
        <dbReference type="SAM" id="MobiDB-lite"/>
    </source>
</evidence>
<dbReference type="InterPro" id="IPR013507">
    <property type="entry name" value="DNA_mismatch_S5_2-like"/>
</dbReference>
<dbReference type="EMBL" id="CP058607">
    <property type="protein sequence ID" value="QLG72354.1"/>
    <property type="molecule type" value="Genomic_DNA"/>
</dbReference>
<protein>
    <recommendedName>
        <fullName evidence="3">DNA mismatch repair protein PMS1</fullName>
    </recommendedName>
</protein>
<dbReference type="Pfam" id="PF01119">
    <property type="entry name" value="DNA_mis_repair"/>
    <property type="match status" value="1"/>
</dbReference>
<dbReference type="GeneID" id="59236078"/>
<dbReference type="GO" id="GO:0000710">
    <property type="term" value="P:meiotic mismatch repair"/>
    <property type="evidence" value="ECO:0007669"/>
    <property type="project" value="UniProtKB-ARBA"/>
</dbReference>
<dbReference type="InterPro" id="IPR038973">
    <property type="entry name" value="MutL/Mlh/Pms-like"/>
</dbReference>
<dbReference type="InterPro" id="IPR037198">
    <property type="entry name" value="MutL_C_sf"/>
</dbReference>
<dbReference type="KEGG" id="zmk:HG535_0D00610"/>
<sequence>MSKINAIAIDDIHKITSGQVIIDLVTAVKELIDNSIDANARHIEVSFKNYGVESIECSDDGDGIKPENYETLALKHHTSKISNFEDVSTVKTLGFRGEALASMCAIANISVVTTSNPPRADRLEYDFNGILKSKTTTTRNKGTNVQVAQLFKNLPVRRKEFTKNCKREFTKCIALIQSYALIQGNITFTVWHTTPNGKKSRILSTGKEPEMFKKILNIYGTSSMRGLSEVNLCLDLNPFKKLMERKHVENHLFEGLDYKIVATGYISKCSFGCGRSSKDRQLVFVNARPVEYPVLLQSCNEVYKSFNNVQYPSIFINFQVPPELVDINITPDKRTVVLHNEKCVVDVFKDGLTEYYEKQELELPKSALSQPEPKLLKKRKIDGAKAESSFTSSQICQGSRGELRDENFELEELSKKDEKSKCLFGYNEDSDHEGDTITPQIALQFDNITRTPPNSETTIERKSSGENQVNRTELFIHESEGSHKVLHDIKNGIATPRKALTEYAHLSSPNASQNNAPILDNSQSVEVEIDGKKEDLQAKLSQDERLIFLREDSSHRSCCSHTSSCSGTCSPHATTNEDDEAFTYEDTDDSYAVLESAQLNVRTPAKPNQIVSRGVYRSLSDTEVQQANEIDFPSISLHVDTSIKRGAETLTAIKNKQPPKQEHFIKKNDNFENFEESEKFLTITVTKDDFIKMQVVGQFNLGFIIVTRKIGDKYDMFIVDQHASDEKYNFEVLQKITVFKSQRLIAPLPVDLNVIDEMLVIDNQPLFEKNGFKVIIDENEMPGSKIKLYSLPVSKRTLFDVDDFYELIHLIRESGGLNLESLRPSKIRSMFAMRACRSSIMIGKPLAKKTMTKVVRNLSELDKPWNCPHGRPTMRHLLELRDWGTFNDDYVI</sequence>
<accession>A0A7H9B1U3</accession>
<dbReference type="SUPFAM" id="SSF55874">
    <property type="entry name" value="ATPase domain of HSP90 chaperone/DNA topoisomerase II/histidine kinase"/>
    <property type="match status" value="1"/>
</dbReference>
<dbReference type="SUPFAM" id="SSF54211">
    <property type="entry name" value="Ribosomal protein S5 domain 2-like"/>
    <property type="match status" value="1"/>
</dbReference>
<dbReference type="SMART" id="SM01340">
    <property type="entry name" value="DNA_mis_repair"/>
    <property type="match status" value="1"/>
</dbReference>
<keyword evidence="2" id="KW-0227">DNA damage</keyword>
<dbReference type="GO" id="GO:0140664">
    <property type="term" value="F:ATP-dependent DNA damage sensor activity"/>
    <property type="evidence" value="ECO:0007669"/>
    <property type="project" value="InterPro"/>
</dbReference>
<dbReference type="CDD" id="cd03484">
    <property type="entry name" value="MutL_Trans_hPMS_2_like"/>
    <property type="match status" value="1"/>
</dbReference>
<dbReference type="OrthoDB" id="10263226at2759"/>
<comment type="similarity">
    <text evidence="1">Belongs to the DNA mismatch repair MutL/HexB family.</text>
</comment>
<dbReference type="GO" id="GO:0030983">
    <property type="term" value="F:mismatched DNA binding"/>
    <property type="evidence" value="ECO:0007669"/>
    <property type="project" value="InterPro"/>
</dbReference>
<evidence type="ECO:0000259" key="6">
    <source>
        <dbReference type="SMART" id="SM01340"/>
    </source>
</evidence>
<evidence type="ECO:0000256" key="2">
    <source>
        <dbReference type="ARBA" id="ARBA00022763"/>
    </source>
</evidence>
<dbReference type="FunFam" id="3.30.1370.100:FF:000001">
    <property type="entry name" value="Mismatch repair endonuclease pms1, putative"/>
    <property type="match status" value="1"/>
</dbReference>
<dbReference type="InterPro" id="IPR014721">
    <property type="entry name" value="Ribsml_uS5_D2-typ_fold_subgr"/>
</dbReference>
<dbReference type="GO" id="GO:0032389">
    <property type="term" value="C:MutLalpha complex"/>
    <property type="evidence" value="ECO:0007669"/>
    <property type="project" value="TreeGrafter"/>
</dbReference>
<dbReference type="RefSeq" id="XP_037144082.1">
    <property type="nucleotide sequence ID" value="XM_037288187.1"/>
</dbReference>
<dbReference type="InterPro" id="IPR020568">
    <property type="entry name" value="Ribosomal_Su5_D2-typ_SF"/>
</dbReference>
<proteinExistence type="inferred from homology"/>
<dbReference type="InterPro" id="IPR036890">
    <property type="entry name" value="HATPase_C_sf"/>
</dbReference>
<dbReference type="SMART" id="SM00853">
    <property type="entry name" value="MutL_C"/>
    <property type="match status" value="1"/>
</dbReference>
<dbReference type="GO" id="GO:0005524">
    <property type="term" value="F:ATP binding"/>
    <property type="evidence" value="ECO:0007669"/>
    <property type="project" value="InterPro"/>
</dbReference>
<evidence type="ECO:0000256" key="1">
    <source>
        <dbReference type="ARBA" id="ARBA00006082"/>
    </source>
</evidence>
<evidence type="ECO:0000313" key="7">
    <source>
        <dbReference type="EMBL" id="QLG72354.1"/>
    </source>
</evidence>
<dbReference type="Proteomes" id="UP000509704">
    <property type="component" value="Chromosome 4"/>
</dbReference>
<reference evidence="7 8" key="1">
    <citation type="submission" date="2020-07" db="EMBL/GenBank/DDBJ databases">
        <title>The yeast mating-type switching endonuclease HO is a domesticated member of an unorthodox homing genetic element family.</title>
        <authorList>
            <person name="Coughlan A.Y."/>
            <person name="Lombardi L."/>
            <person name="Braun-Galleani S."/>
            <person name="Martos A.R."/>
            <person name="Galeote V."/>
            <person name="Bigey F."/>
            <person name="Dequin S."/>
            <person name="Byrne K.P."/>
            <person name="Wolfe K.H."/>
        </authorList>
    </citation>
    <scope>NUCLEOTIDE SEQUENCE [LARGE SCALE GENOMIC DNA]</scope>
    <source>
        <strain evidence="7 8">NRRL Y-6702</strain>
    </source>
</reference>
<dbReference type="FunFam" id="3.30.565.10:FF:000014">
    <property type="entry name" value="Mismatch repair endonuclease pms1, putative"/>
    <property type="match status" value="1"/>
</dbReference>
<dbReference type="InterPro" id="IPR014762">
    <property type="entry name" value="DNA_mismatch_repair_CS"/>
</dbReference>
<dbReference type="InterPro" id="IPR002099">
    <property type="entry name" value="MutL/Mlh/PMS"/>
</dbReference>
<keyword evidence="8" id="KW-1185">Reference proteome</keyword>
<dbReference type="Gene3D" id="3.30.565.10">
    <property type="entry name" value="Histidine kinase-like ATPase, C-terminal domain"/>
    <property type="match status" value="1"/>
</dbReference>
<dbReference type="InterPro" id="IPR014790">
    <property type="entry name" value="MutL_C"/>
</dbReference>
<dbReference type="SUPFAM" id="SSF118116">
    <property type="entry name" value="DNA mismatch repair protein MutL"/>
    <property type="match status" value="1"/>
</dbReference>
<feature type="domain" description="DNA mismatch repair protein S5" evidence="6">
    <location>
        <begin position="215"/>
        <end position="357"/>
    </location>
</feature>
<name>A0A7H9B1U3_ZYGMR</name>
<dbReference type="NCBIfam" id="TIGR00585">
    <property type="entry name" value="mutl"/>
    <property type="match status" value="1"/>
</dbReference>
<dbReference type="PANTHER" id="PTHR10073:SF52">
    <property type="entry name" value="MISMATCH REPAIR ENDONUCLEASE PMS2"/>
    <property type="match status" value="1"/>
</dbReference>
<organism evidence="7 8">
    <name type="scientific">Zygotorulaspora mrakii</name>
    <name type="common">Zygosaccharomyces mrakii</name>
    <dbReference type="NCBI Taxonomy" id="42260"/>
    <lineage>
        <taxon>Eukaryota</taxon>
        <taxon>Fungi</taxon>
        <taxon>Dikarya</taxon>
        <taxon>Ascomycota</taxon>
        <taxon>Saccharomycotina</taxon>
        <taxon>Saccharomycetes</taxon>
        <taxon>Saccharomycetales</taxon>
        <taxon>Saccharomycetaceae</taxon>
        <taxon>Zygotorulaspora</taxon>
    </lineage>
</organism>
<feature type="compositionally biased region" description="Polar residues" evidence="4">
    <location>
        <begin position="441"/>
        <end position="457"/>
    </location>
</feature>
<dbReference type="GO" id="GO:0016887">
    <property type="term" value="F:ATP hydrolysis activity"/>
    <property type="evidence" value="ECO:0007669"/>
    <property type="project" value="InterPro"/>
</dbReference>
<dbReference type="Gene3D" id="3.30.230.10">
    <property type="match status" value="1"/>
</dbReference>
<dbReference type="Gene3D" id="3.30.1540.20">
    <property type="entry name" value="MutL, C-terminal domain, dimerisation subdomain"/>
    <property type="match status" value="1"/>
</dbReference>
<dbReference type="PROSITE" id="PS00058">
    <property type="entry name" value="DNA_MISMATCH_REPAIR_1"/>
    <property type="match status" value="1"/>
</dbReference>
<dbReference type="CDD" id="cd16926">
    <property type="entry name" value="HATPase_MutL-MLH-PMS-like"/>
    <property type="match status" value="1"/>
</dbReference>
<dbReference type="Gene3D" id="3.30.1370.100">
    <property type="entry name" value="MutL, C-terminal domain, regulatory subdomain"/>
    <property type="match status" value="1"/>
</dbReference>